<proteinExistence type="predicted"/>
<feature type="compositionally biased region" description="Low complexity" evidence="1">
    <location>
        <begin position="58"/>
        <end position="71"/>
    </location>
</feature>
<evidence type="ECO:0000256" key="1">
    <source>
        <dbReference type="SAM" id="MobiDB-lite"/>
    </source>
</evidence>
<evidence type="ECO:0000313" key="2">
    <source>
        <dbReference type="EMBL" id="PWI67714.1"/>
    </source>
</evidence>
<reference evidence="2 3" key="1">
    <citation type="journal article" date="2016" name="Front. Microbiol.">
        <title>Genome and transcriptome sequences reveal the specific parasitism of the nematophagous Purpureocillium lilacinum 36-1.</title>
        <authorList>
            <person name="Xie J."/>
            <person name="Li S."/>
            <person name="Mo C."/>
            <person name="Xiao X."/>
            <person name="Peng D."/>
            <person name="Wang G."/>
            <person name="Xiao Y."/>
        </authorList>
    </citation>
    <scope>NUCLEOTIDE SEQUENCE [LARGE SCALE GENOMIC DNA]</scope>
    <source>
        <strain evidence="2 3">36-1</strain>
    </source>
</reference>
<gene>
    <name evidence="2" type="ORF">PCL_02635</name>
</gene>
<feature type="region of interest" description="Disordered" evidence="1">
    <location>
        <begin position="44"/>
        <end position="135"/>
    </location>
</feature>
<name>A0A2U3DZP4_PURLI</name>
<dbReference type="EMBL" id="LCWV01000017">
    <property type="protein sequence ID" value="PWI67714.1"/>
    <property type="molecule type" value="Genomic_DNA"/>
</dbReference>
<sequence length="214" mass="22955">METPKGVMGARIKMDGSAANGQWTSRGICDDPRPRSNVDTYILQFLTDRPPAPPPHPSVQSPVVPAESATHTHTHAGAHHGAAAPPRSLPPPSSSAVDDAFGAVSGNRHPCQKRTAPPKAIPLPFGRHSASQPRRRGPAATAFTLAVCLVAGGRASSRHHQSSPNEPPRRLDRLSLMSLWLGRDLTLMHGSTDLDCLLHSYRPLLDLPARSRML</sequence>
<protein>
    <submittedName>
        <fullName evidence="2">Uncharacterized protein</fullName>
    </submittedName>
</protein>
<dbReference type="Proteomes" id="UP000245956">
    <property type="component" value="Unassembled WGS sequence"/>
</dbReference>
<evidence type="ECO:0000313" key="3">
    <source>
        <dbReference type="Proteomes" id="UP000245956"/>
    </source>
</evidence>
<dbReference type="AlphaFoldDB" id="A0A2U3DZP4"/>
<comment type="caution">
    <text evidence="2">The sequence shown here is derived from an EMBL/GenBank/DDBJ whole genome shotgun (WGS) entry which is preliminary data.</text>
</comment>
<accession>A0A2U3DZP4</accession>
<organism evidence="2 3">
    <name type="scientific">Purpureocillium lilacinum</name>
    <name type="common">Paecilomyces lilacinus</name>
    <dbReference type="NCBI Taxonomy" id="33203"/>
    <lineage>
        <taxon>Eukaryota</taxon>
        <taxon>Fungi</taxon>
        <taxon>Dikarya</taxon>
        <taxon>Ascomycota</taxon>
        <taxon>Pezizomycotina</taxon>
        <taxon>Sordariomycetes</taxon>
        <taxon>Hypocreomycetidae</taxon>
        <taxon>Hypocreales</taxon>
        <taxon>Ophiocordycipitaceae</taxon>
        <taxon>Purpureocillium</taxon>
    </lineage>
</organism>